<dbReference type="GO" id="GO:0071013">
    <property type="term" value="C:catalytic step 2 spliceosome"/>
    <property type="evidence" value="ECO:0007669"/>
    <property type="project" value="InterPro"/>
</dbReference>
<keyword evidence="4" id="KW-0747">Spliceosome</keyword>
<feature type="repeat" description="WD" evidence="9">
    <location>
        <begin position="513"/>
        <end position="545"/>
    </location>
</feature>
<dbReference type="InterPro" id="IPR036322">
    <property type="entry name" value="WD40_repeat_dom_sf"/>
</dbReference>
<accession>K8FA55</accession>
<dbReference type="PANTHER" id="PTHR43979:SF1">
    <property type="entry name" value="PRE-MRNA-PROCESSING FACTOR 17"/>
    <property type="match status" value="1"/>
</dbReference>
<reference evidence="11 12" key="1">
    <citation type="submission" date="2011-10" db="EMBL/GenBank/DDBJ databases">
        <authorList>
            <person name="Genoscope - CEA"/>
        </authorList>
    </citation>
    <scope>NUCLEOTIDE SEQUENCE [LARGE SCALE GENOMIC DNA]</scope>
    <source>
        <strain evidence="11 12">RCC 1105</strain>
    </source>
</reference>
<keyword evidence="2 9" id="KW-0853">WD repeat</keyword>
<evidence type="ECO:0000256" key="2">
    <source>
        <dbReference type="ARBA" id="ARBA00022574"/>
    </source>
</evidence>
<feature type="repeat" description="WD" evidence="9">
    <location>
        <begin position="646"/>
        <end position="679"/>
    </location>
</feature>
<dbReference type="OrthoDB" id="10257301at2759"/>
<evidence type="ECO:0000256" key="4">
    <source>
        <dbReference type="ARBA" id="ARBA00022728"/>
    </source>
</evidence>
<keyword evidence="7" id="KW-0539">Nucleus</keyword>
<dbReference type="Pfam" id="PF00400">
    <property type="entry name" value="WD40"/>
    <property type="match status" value="6"/>
</dbReference>
<proteinExistence type="predicted"/>
<dbReference type="Proteomes" id="UP000198341">
    <property type="component" value="Chromosome 11"/>
</dbReference>
<dbReference type="RefSeq" id="XP_007510138.1">
    <property type="nucleotide sequence ID" value="XM_007510076.1"/>
</dbReference>
<name>K8FA55_9CHLO</name>
<feature type="compositionally biased region" description="Basic and acidic residues" evidence="10">
    <location>
        <begin position="23"/>
        <end position="37"/>
    </location>
</feature>
<dbReference type="CDD" id="cd00200">
    <property type="entry name" value="WD40"/>
    <property type="match status" value="1"/>
</dbReference>
<feature type="region of interest" description="Disordered" evidence="10">
    <location>
        <begin position="187"/>
        <end position="210"/>
    </location>
</feature>
<evidence type="ECO:0000256" key="1">
    <source>
        <dbReference type="ARBA" id="ARBA00004123"/>
    </source>
</evidence>
<dbReference type="SMART" id="SM00320">
    <property type="entry name" value="WD40"/>
    <property type="match status" value="7"/>
</dbReference>
<feature type="repeat" description="WD" evidence="9">
    <location>
        <begin position="381"/>
        <end position="414"/>
    </location>
</feature>
<gene>
    <name evidence="11" type="ordered locus">Bathy11g01060</name>
</gene>
<dbReference type="PROSITE" id="PS00678">
    <property type="entry name" value="WD_REPEATS_1"/>
    <property type="match status" value="1"/>
</dbReference>
<dbReference type="FunFam" id="2.130.10.10:FF:000034">
    <property type="entry name" value="Pre-mRNA-processing factor 17, putative"/>
    <property type="match status" value="1"/>
</dbReference>
<dbReference type="eggNOG" id="KOG0282">
    <property type="taxonomic scope" value="Eukaryota"/>
</dbReference>
<dbReference type="InterPro" id="IPR001680">
    <property type="entry name" value="WD40_rpt"/>
</dbReference>
<evidence type="ECO:0000256" key="9">
    <source>
        <dbReference type="PROSITE-ProRule" id="PRU00221"/>
    </source>
</evidence>
<evidence type="ECO:0000313" key="11">
    <source>
        <dbReference type="EMBL" id="CCO18483.1"/>
    </source>
</evidence>
<dbReference type="InterPro" id="IPR019775">
    <property type="entry name" value="WD40_repeat_CS"/>
</dbReference>
<feature type="repeat" description="WD" evidence="9">
    <location>
        <begin position="428"/>
        <end position="470"/>
    </location>
</feature>
<dbReference type="PROSITE" id="PS50294">
    <property type="entry name" value="WD_REPEATS_REGION"/>
    <property type="match status" value="3"/>
</dbReference>
<feature type="repeat" description="WD" evidence="9">
    <location>
        <begin position="613"/>
        <end position="645"/>
    </location>
</feature>
<dbReference type="GeneID" id="19012786"/>
<dbReference type="GO" id="GO:0000398">
    <property type="term" value="P:mRNA splicing, via spliceosome"/>
    <property type="evidence" value="ECO:0007669"/>
    <property type="project" value="InterPro"/>
</dbReference>
<dbReference type="InterPro" id="IPR032847">
    <property type="entry name" value="PRPF17"/>
</dbReference>
<dbReference type="SUPFAM" id="SSF50978">
    <property type="entry name" value="WD40 repeat-like"/>
    <property type="match status" value="1"/>
</dbReference>
<keyword evidence="5" id="KW-0677">Repeat</keyword>
<comment type="subcellular location">
    <subcellularLocation>
        <location evidence="1">Nucleus</location>
    </subcellularLocation>
</comment>
<evidence type="ECO:0000256" key="10">
    <source>
        <dbReference type="SAM" id="MobiDB-lite"/>
    </source>
</evidence>
<keyword evidence="6" id="KW-0508">mRNA splicing</keyword>
<feature type="compositionally biased region" description="Low complexity" evidence="10">
    <location>
        <begin position="196"/>
        <end position="210"/>
    </location>
</feature>
<dbReference type="PROSITE" id="PS50082">
    <property type="entry name" value="WD_REPEATS_2"/>
    <property type="match status" value="5"/>
</dbReference>
<dbReference type="KEGG" id="bpg:Bathy11g01060"/>
<evidence type="ECO:0000256" key="5">
    <source>
        <dbReference type="ARBA" id="ARBA00022737"/>
    </source>
</evidence>
<sequence>MEAFLPAANYASSSSSEEEEDLKEGRGEEAGFSERKSSVRVVNIDPAPNVNVANLALTKEDARKSSSLGIDDFEAAAKRGGKALSSSASRSVVKVVPKSAVAKNANEEEFLQPNAQVLTTNLTYEQMSAKVEGPEHPNLKRRDERRARNHHMGFVQTLNVDSFAFDAQYNTQMQAQQQLQREQQIARGEGRKLSGKTATTTTTNTNTNTNWNAKTVYDMTKKERRERRNETLMEAAASFNVIGGDGNEDDGTGNANGAWAKSPGAKLDVMKKSELSREQKEYLEWHAKRNDAKRKARGKLGDAGRDDDDVVAAAAGKNKNKEGDDEEVDEVELKRRQQAAKTKFHGEEEFKYDGSSWLAKPKTLKARSDRCYAPEKTTKQWIAHGKGVSHLEFFPNSGHVLLTCGMEGVAKIWDSGDEKNKFKLLRSYSGHAKAIKSGCFTPNDGSRFATCGWDQRIHLWDTETGAVVRTVSSGKTPLCLAFHPQKSNILLVGQSDKKIVQYDMQSGDVVQEYDQHLGGVNSIAFCDGGKRFASTSDDKTLRAWEFGIPVTMKYVADPLMHSMPSTKMHPDGDYLACQSLDNSIKIYSTKDRFREKRNKSFMGHQNAGFACEIAFSPDNGKYMASGDGDGRLFFWDFKTGRKVKTFKAHDKVCITLDWHPLLASRVCTGSWDGKVKIWD</sequence>
<evidence type="ECO:0000256" key="6">
    <source>
        <dbReference type="ARBA" id="ARBA00023187"/>
    </source>
</evidence>
<dbReference type="EMBL" id="FO082268">
    <property type="protein sequence ID" value="CCO18483.1"/>
    <property type="molecule type" value="Genomic_DNA"/>
</dbReference>
<dbReference type="InterPro" id="IPR015943">
    <property type="entry name" value="WD40/YVTN_repeat-like_dom_sf"/>
</dbReference>
<dbReference type="Gene3D" id="2.130.10.10">
    <property type="entry name" value="YVTN repeat-like/Quinoprotein amine dehydrogenase"/>
    <property type="match status" value="1"/>
</dbReference>
<dbReference type="AlphaFoldDB" id="K8FA55"/>
<dbReference type="STRING" id="41875.K8FA55"/>
<organism evidence="11 12">
    <name type="scientific">Bathycoccus prasinos</name>
    <dbReference type="NCBI Taxonomy" id="41875"/>
    <lineage>
        <taxon>Eukaryota</taxon>
        <taxon>Viridiplantae</taxon>
        <taxon>Chlorophyta</taxon>
        <taxon>Mamiellophyceae</taxon>
        <taxon>Mamiellales</taxon>
        <taxon>Bathycoccaceae</taxon>
        <taxon>Bathycoccus</taxon>
    </lineage>
</organism>
<evidence type="ECO:0000313" key="12">
    <source>
        <dbReference type="Proteomes" id="UP000198341"/>
    </source>
</evidence>
<protein>
    <recommendedName>
        <fullName evidence="8">Pre-mRNA-processing factor 17</fullName>
    </recommendedName>
</protein>
<dbReference type="PANTHER" id="PTHR43979">
    <property type="entry name" value="PRE-MRNA-PROCESSING FACTOR 17"/>
    <property type="match status" value="1"/>
</dbReference>
<evidence type="ECO:0000256" key="7">
    <source>
        <dbReference type="ARBA" id="ARBA00023242"/>
    </source>
</evidence>
<evidence type="ECO:0000256" key="8">
    <source>
        <dbReference type="ARBA" id="ARBA00068146"/>
    </source>
</evidence>
<keyword evidence="12" id="KW-1185">Reference proteome</keyword>
<dbReference type="GO" id="GO:0003729">
    <property type="term" value="F:mRNA binding"/>
    <property type="evidence" value="ECO:0007669"/>
    <property type="project" value="TreeGrafter"/>
</dbReference>
<keyword evidence="3" id="KW-0507">mRNA processing</keyword>
<evidence type="ECO:0000256" key="3">
    <source>
        <dbReference type="ARBA" id="ARBA00022664"/>
    </source>
</evidence>
<feature type="region of interest" description="Disordered" evidence="10">
    <location>
        <begin position="1"/>
        <end position="38"/>
    </location>
</feature>